<keyword evidence="2" id="KW-0812">Transmembrane</keyword>
<dbReference type="GO" id="GO:0005975">
    <property type="term" value="P:carbohydrate metabolic process"/>
    <property type="evidence" value="ECO:0007669"/>
    <property type="project" value="UniProtKB-ARBA"/>
</dbReference>
<evidence type="ECO:0000313" key="4">
    <source>
        <dbReference type="Proteomes" id="UP000239522"/>
    </source>
</evidence>
<proteinExistence type="predicted"/>
<sequence length="567" mass="66622">MQRMRHNRNIRYVIFQVFILQMVLFFGCTPNDNVVRIYTESDSPQIQFTIDELAIVFKEKHVNLVFSNSEDADIQFTLQPENREIKTEGFRINKDDDRINIMASDEAGAMYGGLEVAEQIKISGLKGVTEQVQNPYMERRGTKFNIPLDVRTPSYTDVSDVAQKNIAEMWNFDFWKEYIDNLAKYRYNYFSLWSLHPFPSMLKVPGYEDVALDDVQRSTVKWKENYSTDGHGFCAPEILANPEILIKISMDEKIKFWQKVMLYAKNRNIDFYVVTWNIFVHGAKDKYGITDDIDNPITKDYFRKSIKQMFVTYPDLGGVGLTTGENMYGHSTKEKEDWAFDTYAQGVLDAAAEMPDRKITFIHRQHQTGTKEIAEKFKPLIDNKNIEFIFSFKYAKAHVMSATKQPYHEGFVNDIGNLKTIWTLRNDDTFYYRWGAPDFVREFIKKIPIEVSRGYYYGSDQWVWGREFTMKNPDKPREIEIVKHWYNWMMWGRLGYNPELSNERFAQLLQARFPESNGEKLFTAWQEASMIYPTTTGFHWGHLIFSGTLKAARDAQDLRIQRQGFMM</sequence>
<keyword evidence="4" id="KW-1185">Reference proteome</keyword>
<dbReference type="GO" id="GO:0016787">
    <property type="term" value="F:hydrolase activity"/>
    <property type="evidence" value="ECO:0007669"/>
    <property type="project" value="UniProtKB-KW"/>
</dbReference>
<dbReference type="AlphaFoldDB" id="A0A2S7KYJ0"/>
<evidence type="ECO:0000313" key="3">
    <source>
        <dbReference type="EMBL" id="PQB07697.1"/>
    </source>
</evidence>
<keyword evidence="1" id="KW-0378">Hydrolase</keyword>
<dbReference type="Proteomes" id="UP000239522">
    <property type="component" value="Unassembled WGS sequence"/>
</dbReference>
<keyword evidence="2" id="KW-1133">Transmembrane helix</keyword>
<comment type="caution">
    <text evidence="3">The sequence shown here is derived from an EMBL/GenBank/DDBJ whole genome shotgun (WGS) entry which is preliminary data.</text>
</comment>
<dbReference type="InterPro" id="IPR029018">
    <property type="entry name" value="Hex-like_dom2"/>
</dbReference>
<dbReference type="SUPFAM" id="SSF55545">
    <property type="entry name" value="beta-N-acetylhexosaminidase-like domain"/>
    <property type="match status" value="1"/>
</dbReference>
<reference evidence="3 4" key="1">
    <citation type="submission" date="2016-11" db="EMBL/GenBank/DDBJ databases">
        <title>Trade-off between light-utilization and light-protection in marine flavobacteria.</title>
        <authorList>
            <person name="Kumagai Y."/>
        </authorList>
    </citation>
    <scope>NUCLEOTIDE SEQUENCE [LARGE SCALE GENOMIC DNA]</scope>
    <source>
        <strain evidence="3 4">ATCC 700397</strain>
    </source>
</reference>
<accession>A0A2S7KYJ0</accession>
<dbReference type="EMBL" id="MQUA01000013">
    <property type="protein sequence ID" value="PQB07697.1"/>
    <property type="molecule type" value="Genomic_DNA"/>
</dbReference>
<organism evidence="3 4">
    <name type="scientific">Polaribacter filamentus</name>
    <dbReference type="NCBI Taxonomy" id="53483"/>
    <lineage>
        <taxon>Bacteria</taxon>
        <taxon>Pseudomonadati</taxon>
        <taxon>Bacteroidota</taxon>
        <taxon>Flavobacteriia</taxon>
        <taxon>Flavobacteriales</taxon>
        <taxon>Flavobacteriaceae</taxon>
    </lineage>
</organism>
<protein>
    <recommendedName>
        <fullName evidence="5">Carbohydrate-binding family 6 protein</fullName>
    </recommendedName>
</protein>
<keyword evidence="2" id="KW-0472">Membrane</keyword>
<gene>
    <name evidence="3" type="ORF">BST83_11415</name>
</gene>
<evidence type="ECO:0008006" key="5">
    <source>
        <dbReference type="Google" id="ProtNLM"/>
    </source>
</evidence>
<dbReference type="PROSITE" id="PS51257">
    <property type="entry name" value="PROKAR_LIPOPROTEIN"/>
    <property type="match status" value="1"/>
</dbReference>
<feature type="transmembrane region" description="Helical" evidence="2">
    <location>
        <begin position="12"/>
        <end position="27"/>
    </location>
</feature>
<name>A0A2S7KYJ0_9FLAO</name>
<evidence type="ECO:0000256" key="2">
    <source>
        <dbReference type="SAM" id="Phobius"/>
    </source>
</evidence>
<evidence type="ECO:0000256" key="1">
    <source>
        <dbReference type="ARBA" id="ARBA00022801"/>
    </source>
</evidence>
<dbReference type="Gene3D" id="3.30.379.10">
    <property type="entry name" value="Chitobiase/beta-hexosaminidase domain 2-like"/>
    <property type="match status" value="1"/>
</dbReference>